<dbReference type="PANTHER" id="PTHR38340">
    <property type="entry name" value="S-LAYER PROTEIN"/>
    <property type="match status" value="1"/>
</dbReference>
<dbReference type="Gene3D" id="2.150.10.10">
    <property type="entry name" value="Serralysin-like metalloprotease, C-terminal"/>
    <property type="match status" value="4"/>
</dbReference>
<dbReference type="GO" id="GO:0006508">
    <property type="term" value="P:proteolysis"/>
    <property type="evidence" value="ECO:0007669"/>
    <property type="project" value="UniProtKB-KW"/>
</dbReference>
<dbReference type="SUPFAM" id="SSF51120">
    <property type="entry name" value="beta-Roll"/>
    <property type="match status" value="2"/>
</dbReference>
<protein>
    <submittedName>
        <fullName evidence="8">Cyclolysin</fullName>
    </submittedName>
</protein>
<evidence type="ECO:0000313" key="8">
    <source>
        <dbReference type="EMBL" id="CUJ90533.1"/>
    </source>
</evidence>
<dbReference type="InterPro" id="IPR018511">
    <property type="entry name" value="Hemolysin-typ_Ca-bd_CS"/>
</dbReference>
<dbReference type="Pfam" id="PF00353">
    <property type="entry name" value="HemolysinCabind"/>
    <property type="match status" value="5"/>
</dbReference>
<dbReference type="AlphaFoldDB" id="A0A0P1I506"/>
<dbReference type="InterPro" id="IPR024079">
    <property type="entry name" value="MetalloPept_cat_dom_sf"/>
</dbReference>
<dbReference type="GO" id="GO:0005509">
    <property type="term" value="F:calcium ion binding"/>
    <property type="evidence" value="ECO:0007669"/>
    <property type="project" value="InterPro"/>
</dbReference>
<accession>A0A0P1I506</accession>
<organism evidence="8 9">
    <name type="scientific">Shimia thalassica</name>
    <dbReference type="NCBI Taxonomy" id="1715693"/>
    <lineage>
        <taxon>Bacteria</taxon>
        <taxon>Pseudomonadati</taxon>
        <taxon>Pseudomonadota</taxon>
        <taxon>Alphaproteobacteria</taxon>
        <taxon>Rhodobacterales</taxon>
        <taxon>Roseobacteraceae</taxon>
    </lineage>
</organism>
<dbReference type="GO" id="GO:0031012">
    <property type="term" value="C:extracellular matrix"/>
    <property type="evidence" value="ECO:0007669"/>
    <property type="project" value="InterPro"/>
</dbReference>
<dbReference type="EMBL" id="CYTW01000001">
    <property type="protein sequence ID" value="CUJ90533.1"/>
    <property type="molecule type" value="Genomic_DNA"/>
</dbReference>
<dbReference type="PANTHER" id="PTHR38340:SF1">
    <property type="entry name" value="S-LAYER PROTEIN"/>
    <property type="match status" value="1"/>
</dbReference>
<evidence type="ECO:0000256" key="1">
    <source>
        <dbReference type="ARBA" id="ARBA00004613"/>
    </source>
</evidence>
<dbReference type="RefSeq" id="WP_058310407.1">
    <property type="nucleotide sequence ID" value="NZ_CYTW01000001.1"/>
</dbReference>
<dbReference type="Pfam" id="PF00413">
    <property type="entry name" value="Peptidase_M10"/>
    <property type="match status" value="1"/>
</dbReference>
<keyword evidence="5" id="KW-0378">Hydrolase</keyword>
<feature type="domain" description="Peptidase M10 metallopeptidase" evidence="7">
    <location>
        <begin position="120"/>
        <end position="166"/>
    </location>
</feature>
<dbReference type="GO" id="GO:0005576">
    <property type="term" value="C:extracellular region"/>
    <property type="evidence" value="ECO:0007669"/>
    <property type="project" value="UniProtKB-SubCell"/>
</dbReference>
<dbReference type="GeneID" id="83880324"/>
<dbReference type="GO" id="GO:0008270">
    <property type="term" value="F:zinc ion binding"/>
    <property type="evidence" value="ECO:0007669"/>
    <property type="project" value="InterPro"/>
</dbReference>
<dbReference type="Proteomes" id="UP000051870">
    <property type="component" value="Unassembled WGS sequence"/>
</dbReference>
<evidence type="ECO:0000256" key="5">
    <source>
        <dbReference type="ARBA" id="ARBA00022801"/>
    </source>
</evidence>
<evidence type="ECO:0000256" key="4">
    <source>
        <dbReference type="ARBA" id="ARBA00022723"/>
    </source>
</evidence>
<dbReference type="InterPro" id="IPR050557">
    <property type="entry name" value="RTX_toxin/Mannuronan_C5-epim"/>
</dbReference>
<evidence type="ECO:0000256" key="6">
    <source>
        <dbReference type="ARBA" id="ARBA00022833"/>
    </source>
</evidence>
<dbReference type="SUPFAM" id="SSF55486">
    <property type="entry name" value="Metalloproteases ('zincins'), catalytic domain"/>
    <property type="match status" value="2"/>
</dbReference>
<dbReference type="InterPro" id="IPR001343">
    <property type="entry name" value="Hemolysn_Ca-bd"/>
</dbReference>
<sequence length="647" mass="67320">MSFNITFDYRFDSTGFFDTQDVRDALERAGEIWEGVILDEFDDVAPGLEFSITNPSNSSVRETVVLETPIDDLLIFVGAEELGGPLGRGGYSATDIGGDLFSARIDNDFRGTGPVTDFEPWVGVMRFDPTVNWSFSLGDPASDEFDFISVALHEIGHVLGIGTSEIFDQIAQGDFDGPNALAANGGTPVPIESDHSHVEDGHSGNTVLMDPTTSRGVRTLPSQIDLALLADIGYQTVGFTAQGTTPPIATEGADVTIFGTGLADVIDGLGGNDQIQGEEGADILFGGAGNDTLFGQIGDDRLEGGTGDDQLQGGDGADTIVSTGGADNVFGGDGIDVFELQVGGGSMRVSDFDLGTEVIHLVGSQFASEAEAVAAITKPFSNVSRITLSDGSFVDVFHSSQSGSPLTEANLRLGATAPHQTLYGQSGNDTLLGGDGNDTLYGFDGSDTLNGSSGNDVILGGATSDDRRDVVFAGAGDDSIDGGYGNDELRGDAGNDTIAGNFGADTIIGGAGNDTLTGSAFSDIVFGSDGDDFVNGGFGHDRVNGGNGADRFFHIGLFDHGSDWIQDYNAAEGDRLMFGNTSATSDQFQVNTTHTSSSEGERSGDDNVEEAFVIYRPTGQIMWALVDGAGESSINLQIGTQVFDLLA</sequence>
<evidence type="ECO:0000256" key="3">
    <source>
        <dbReference type="ARBA" id="ARBA00022670"/>
    </source>
</evidence>
<proteinExistence type="predicted"/>
<dbReference type="PROSITE" id="PS00330">
    <property type="entry name" value="HEMOLYSIN_CALCIUM"/>
    <property type="match status" value="3"/>
</dbReference>
<dbReference type="Gene3D" id="3.40.390.10">
    <property type="entry name" value="Collagenase (Catalytic Domain)"/>
    <property type="match status" value="1"/>
</dbReference>
<keyword evidence="9" id="KW-1185">Reference proteome</keyword>
<dbReference type="InterPro" id="IPR011049">
    <property type="entry name" value="Serralysin-like_metalloprot_C"/>
</dbReference>
<evidence type="ECO:0000313" key="9">
    <source>
        <dbReference type="Proteomes" id="UP000051870"/>
    </source>
</evidence>
<reference evidence="9" key="1">
    <citation type="submission" date="2015-09" db="EMBL/GenBank/DDBJ databases">
        <authorList>
            <person name="Rodrigo-Torres Lidia"/>
            <person name="Arahal R.David."/>
        </authorList>
    </citation>
    <scope>NUCLEOTIDE SEQUENCE [LARGE SCALE GENOMIC DNA]</scope>
    <source>
        <strain evidence="9">CECT 7735</strain>
    </source>
</reference>
<keyword evidence="4" id="KW-0479">Metal-binding</keyword>
<dbReference type="InterPro" id="IPR001818">
    <property type="entry name" value="Pept_M10_metallopeptidase"/>
</dbReference>
<comment type="subcellular location">
    <subcellularLocation>
        <location evidence="1">Secreted</location>
    </subcellularLocation>
</comment>
<dbReference type="PRINTS" id="PR00313">
    <property type="entry name" value="CABNDNGRPT"/>
</dbReference>
<evidence type="ECO:0000259" key="7">
    <source>
        <dbReference type="Pfam" id="PF00413"/>
    </source>
</evidence>
<keyword evidence="2" id="KW-0964">Secreted</keyword>
<dbReference type="STRING" id="1715693.PH7735_01262"/>
<name>A0A0P1I506_9RHOB</name>
<gene>
    <name evidence="8" type="primary">cya_5</name>
    <name evidence="8" type="ORF">PH7735_01262</name>
</gene>
<evidence type="ECO:0000256" key="2">
    <source>
        <dbReference type="ARBA" id="ARBA00022525"/>
    </source>
</evidence>
<keyword evidence="6" id="KW-0862">Zinc</keyword>
<dbReference type="GO" id="GO:0004222">
    <property type="term" value="F:metalloendopeptidase activity"/>
    <property type="evidence" value="ECO:0007669"/>
    <property type="project" value="InterPro"/>
</dbReference>
<keyword evidence="3" id="KW-0645">Protease</keyword>